<keyword evidence="6 9" id="KW-0067">ATP-binding</keyword>
<evidence type="ECO:0000256" key="9">
    <source>
        <dbReference type="PROSITE-ProRule" id="PRU10141"/>
    </source>
</evidence>
<comment type="catalytic activity">
    <reaction evidence="8">
        <text>L-seryl-[protein] + ATP = O-phospho-L-seryl-[protein] + ADP + H(+)</text>
        <dbReference type="Rhea" id="RHEA:17989"/>
        <dbReference type="Rhea" id="RHEA-COMP:9863"/>
        <dbReference type="Rhea" id="RHEA-COMP:11604"/>
        <dbReference type="ChEBI" id="CHEBI:15378"/>
        <dbReference type="ChEBI" id="CHEBI:29999"/>
        <dbReference type="ChEBI" id="CHEBI:30616"/>
        <dbReference type="ChEBI" id="CHEBI:83421"/>
        <dbReference type="ChEBI" id="CHEBI:456216"/>
        <dbReference type="EC" id="2.7.11.1"/>
    </reaction>
</comment>
<dbReference type="GO" id="GO:0005634">
    <property type="term" value="C:nucleus"/>
    <property type="evidence" value="ECO:0007669"/>
    <property type="project" value="TreeGrafter"/>
</dbReference>
<dbReference type="EC" id="2.7.11.1" evidence="1"/>
<keyword evidence="14" id="KW-1185">Reference proteome</keyword>
<evidence type="ECO:0000259" key="12">
    <source>
        <dbReference type="PROSITE" id="PS50011"/>
    </source>
</evidence>
<dbReference type="PROSITE" id="PS50011">
    <property type="entry name" value="PROTEIN_KINASE_DOM"/>
    <property type="match status" value="1"/>
</dbReference>
<dbReference type="Proteomes" id="UP000268350">
    <property type="component" value="Unassembled WGS sequence"/>
</dbReference>
<sequence>MDDTLDDEAWKDSFDKLLDPRPQLRMLNIIKSNVRASFNIDSSIENSSHSILKENKEPVRPKQHILDVCDDLGEGEKRSISTPFGKRLGVDLFHCGISPITGMKLDGFGGNTEKLQDRVEVELHIKKRVCFEVESTNTISNSDELKNKFKDRNSKNISDEHREGIRSSLVLQPGKWRKSLNCWRRTHVVETTLDISVNPPLITPRAHTQVRPSSLGRKSIFLNDCNNIDNDFESQVLRHCDQRKPIRFDILYAPSKMVNAKKIGEGAYGEVFRYSGKKRKRNSYSTDVVLKVIPIEGSTEINGELQKTFAQILPEIIISKKMSSLRVGKNNTTDGYANIFKVSLVRGTYPEHLIKLWESYDDEKESENDHPKIFADDQLFIVLELEFSGEDMSNFKFVNAEQSYYALQQIILALAVGEEECQFEHRDLHWGNILIEPTAEKEISYTFHTKDLTLCSKGVKITIIDYTLSRITIDDFCNFNDLASDAELFAASGDYQYDIYRMMRDELKTKMHSVGIHSAMAIKRQRKRRDEQKRARERRYSTQSSESGETFHSPSGSVRRKYHHHHAAKPGPGMLDSQVVTSIGMLHIGIVFIVFGVFLIGAGIIPDETMSWNVFSSSSAWWNEVTCTGLFSLGLGLFLLVLNCLISRKEEEDLEDYVQRQLTRSRSGHRLERDVETGVLTTRHARKAVALQKSGRNNSPTDVAVVNCTSSDNLSNGPIVGRNCMNNSGDILLEKIIEEDTPYLNDRSAGISPIEIENDTKQLLRRESINDAINITRI</sequence>
<evidence type="ECO:0000256" key="3">
    <source>
        <dbReference type="ARBA" id="ARBA00022679"/>
    </source>
</evidence>
<dbReference type="PROSITE" id="PS00107">
    <property type="entry name" value="PROTEIN_KINASE_ATP"/>
    <property type="match status" value="1"/>
</dbReference>
<evidence type="ECO:0000256" key="8">
    <source>
        <dbReference type="ARBA" id="ARBA00048679"/>
    </source>
</evidence>
<dbReference type="PANTHER" id="PTHR24419">
    <property type="entry name" value="INTERLEUKIN-1 RECEPTOR-ASSOCIATED KINASE"/>
    <property type="match status" value="1"/>
</dbReference>
<dbReference type="AlphaFoldDB" id="A0A3B0KIJ8"/>
<evidence type="ECO:0000256" key="6">
    <source>
        <dbReference type="ARBA" id="ARBA00022840"/>
    </source>
</evidence>
<proteinExistence type="predicted"/>
<comment type="catalytic activity">
    <reaction evidence="7">
        <text>L-threonyl-[protein] + ATP = O-phospho-L-threonyl-[protein] + ADP + H(+)</text>
        <dbReference type="Rhea" id="RHEA:46608"/>
        <dbReference type="Rhea" id="RHEA-COMP:11060"/>
        <dbReference type="Rhea" id="RHEA-COMP:11605"/>
        <dbReference type="ChEBI" id="CHEBI:15378"/>
        <dbReference type="ChEBI" id="CHEBI:30013"/>
        <dbReference type="ChEBI" id="CHEBI:30616"/>
        <dbReference type="ChEBI" id="CHEBI:61977"/>
        <dbReference type="ChEBI" id="CHEBI:456216"/>
        <dbReference type="EC" id="2.7.11.1"/>
    </reaction>
</comment>
<evidence type="ECO:0000313" key="14">
    <source>
        <dbReference type="Proteomes" id="UP000268350"/>
    </source>
</evidence>
<organism evidence="13 14">
    <name type="scientific">Drosophila guanche</name>
    <name type="common">Fruit fly</name>
    <dbReference type="NCBI Taxonomy" id="7266"/>
    <lineage>
        <taxon>Eukaryota</taxon>
        <taxon>Metazoa</taxon>
        <taxon>Ecdysozoa</taxon>
        <taxon>Arthropoda</taxon>
        <taxon>Hexapoda</taxon>
        <taxon>Insecta</taxon>
        <taxon>Pterygota</taxon>
        <taxon>Neoptera</taxon>
        <taxon>Endopterygota</taxon>
        <taxon>Diptera</taxon>
        <taxon>Brachycera</taxon>
        <taxon>Muscomorpha</taxon>
        <taxon>Ephydroidea</taxon>
        <taxon>Drosophilidae</taxon>
        <taxon>Drosophila</taxon>
        <taxon>Sophophora</taxon>
    </lineage>
</organism>
<dbReference type="GO" id="GO:0000278">
    <property type="term" value="P:mitotic cell cycle"/>
    <property type="evidence" value="ECO:0007669"/>
    <property type="project" value="TreeGrafter"/>
</dbReference>
<keyword evidence="11" id="KW-0472">Membrane</keyword>
<name>A0A3B0KIJ8_DROGU</name>
<dbReference type="OrthoDB" id="21018at2759"/>
<evidence type="ECO:0000256" key="7">
    <source>
        <dbReference type="ARBA" id="ARBA00047899"/>
    </source>
</evidence>
<dbReference type="GO" id="GO:0005737">
    <property type="term" value="C:cytoplasm"/>
    <property type="evidence" value="ECO:0007669"/>
    <property type="project" value="TreeGrafter"/>
</dbReference>
<evidence type="ECO:0000256" key="11">
    <source>
        <dbReference type="SAM" id="Phobius"/>
    </source>
</evidence>
<dbReference type="Pfam" id="PF12330">
    <property type="entry name" value="Haspin_kinase"/>
    <property type="match status" value="1"/>
</dbReference>
<dbReference type="SMART" id="SM01331">
    <property type="entry name" value="DUF3635"/>
    <property type="match status" value="1"/>
</dbReference>
<dbReference type="GO" id="GO:0005524">
    <property type="term" value="F:ATP binding"/>
    <property type="evidence" value="ECO:0007669"/>
    <property type="project" value="UniProtKB-UniRule"/>
</dbReference>
<dbReference type="STRING" id="7266.A0A3B0KIJ8"/>
<keyword evidence="3" id="KW-0808">Transferase</keyword>
<dbReference type="GO" id="GO:0035556">
    <property type="term" value="P:intracellular signal transduction"/>
    <property type="evidence" value="ECO:0007669"/>
    <property type="project" value="TreeGrafter"/>
</dbReference>
<feature type="domain" description="Protein kinase" evidence="12">
    <location>
        <begin position="257"/>
        <end position="687"/>
    </location>
</feature>
<evidence type="ECO:0000256" key="5">
    <source>
        <dbReference type="ARBA" id="ARBA00022777"/>
    </source>
</evidence>
<dbReference type="InterPro" id="IPR000719">
    <property type="entry name" value="Prot_kinase_dom"/>
</dbReference>
<evidence type="ECO:0000256" key="2">
    <source>
        <dbReference type="ARBA" id="ARBA00022527"/>
    </source>
</evidence>
<evidence type="ECO:0000256" key="1">
    <source>
        <dbReference type="ARBA" id="ARBA00012513"/>
    </source>
</evidence>
<dbReference type="PANTHER" id="PTHR24419:SF18">
    <property type="entry name" value="SERINE_THREONINE-PROTEIN KINASE HASPIN"/>
    <property type="match status" value="1"/>
</dbReference>
<keyword evidence="2" id="KW-0723">Serine/threonine-protein kinase</keyword>
<evidence type="ECO:0000313" key="13">
    <source>
        <dbReference type="EMBL" id="SPP85586.1"/>
    </source>
</evidence>
<feature type="compositionally biased region" description="Basic and acidic residues" evidence="10">
    <location>
        <begin position="528"/>
        <end position="540"/>
    </location>
</feature>
<evidence type="ECO:0000256" key="4">
    <source>
        <dbReference type="ARBA" id="ARBA00022741"/>
    </source>
</evidence>
<reference evidence="14" key="1">
    <citation type="submission" date="2018-01" db="EMBL/GenBank/DDBJ databases">
        <authorList>
            <person name="Alioto T."/>
            <person name="Alioto T."/>
        </authorList>
    </citation>
    <scope>NUCLEOTIDE SEQUENCE [LARGE SCALE GENOMIC DNA]</scope>
</reference>
<feature type="compositionally biased region" description="Basic residues" evidence="10">
    <location>
        <begin position="558"/>
        <end position="568"/>
    </location>
</feature>
<feature type="transmembrane region" description="Helical" evidence="11">
    <location>
        <begin position="625"/>
        <end position="646"/>
    </location>
</feature>
<dbReference type="InterPro" id="IPR011009">
    <property type="entry name" value="Kinase-like_dom_sf"/>
</dbReference>
<keyword evidence="5 13" id="KW-0418">Kinase</keyword>
<dbReference type="InterPro" id="IPR024604">
    <property type="entry name" value="GSG2_C"/>
</dbReference>
<evidence type="ECO:0000256" key="10">
    <source>
        <dbReference type="SAM" id="MobiDB-lite"/>
    </source>
</evidence>
<dbReference type="GO" id="GO:0072354">
    <property type="term" value="F:histone H3T3 kinase activity"/>
    <property type="evidence" value="ECO:0007669"/>
    <property type="project" value="TreeGrafter"/>
</dbReference>
<dbReference type="Gene3D" id="3.30.200.20">
    <property type="entry name" value="Phosphorylase Kinase, domain 1"/>
    <property type="match status" value="1"/>
</dbReference>
<feature type="transmembrane region" description="Helical" evidence="11">
    <location>
        <begin position="579"/>
        <end position="605"/>
    </location>
</feature>
<gene>
    <name evidence="13" type="ORF">DGUA_6G004070</name>
</gene>
<dbReference type="Gene3D" id="1.10.510.10">
    <property type="entry name" value="Transferase(Phosphotransferase) domain 1"/>
    <property type="match status" value="1"/>
</dbReference>
<feature type="compositionally biased region" description="Polar residues" evidence="10">
    <location>
        <begin position="541"/>
        <end position="556"/>
    </location>
</feature>
<protein>
    <recommendedName>
        <fullName evidence="1">non-specific serine/threonine protein kinase</fullName>
        <ecNumber evidence="1">2.7.11.1</ecNumber>
    </recommendedName>
</protein>
<dbReference type="FunFam" id="3.30.200.20:FF:000409">
    <property type="entry name" value="serine/threonine-protein kinase haspin"/>
    <property type="match status" value="1"/>
</dbReference>
<feature type="binding site" evidence="9">
    <location>
        <position position="291"/>
    </location>
    <ligand>
        <name>ATP</name>
        <dbReference type="ChEBI" id="CHEBI:30616"/>
    </ligand>
</feature>
<dbReference type="InterPro" id="IPR017441">
    <property type="entry name" value="Protein_kinase_ATP_BS"/>
</dbReference>
<accession>A0A3B0KIJ8</accession>
<dbReference type="EMBL" id="OUUW01000010">
    <property type="protein sequence ID" value="SPP85586.1"/>
    <property type="molecule type" value="Genomic_DNA"/>
</dbReference>
<keyword evidence="11" id="KW-0812">Transmembrane</keyword>
<dbReference type="SUPFAM" id="SSF56112">
    <property type="entry name" value="Protein kinase-like (PK-like)"/>
    <property type="match status" value="1"/>
</dbReference>
<keyword evidence="11" id="KW-1133">Transmembrane helix</keyword>
<feature type="region of interest" description="Disordered" evidence="10">
    <location>
        <begin position="521"/>
        <end position="570"/>
    </location>
</feature>
<keyword evidence="4 9" id="KW-0547">Nucleotide-binding</keyword>